<evidence type="ECO:0000256" key="14">
    <source>
        <dbReference type="SAM" id="MobiDB-lite"/>
    </source>
</evidence>
<organism evidence="15 16">
    <name type="scientific">Aerosticca soli</name>
    <dbReference type="NCBI Taxonomy" id="2010829"/>
    <lineage>
        <taxon>Bacteria</taxon>
        <taxon>Pseudomonadati</taxon>
        <taxon>Pseudomonadota</taxon>
        <taxon>Gammaproteobacteria</taxon>
        <taxon>Lysobacterales</taxon>
        <taxon>Rhodanobacteraceae</taxon>
        <taxon>Aerosticca</taxon>
    </lineage>
</organism>
<protein>
    <recommendedName>
        <fullName evidence="3 13">Flagellar biosynthetic protein FlhB</fullName>
    </recommendedName>
</protein>
<name>A0A2Z6E4E5_9GAMM</name>
<feature type="transmembrane region" description="Helical" evidence="13">
    <location>
        <begin position="188"/>
        <end position="212"/>
    </location>
</feature>
<evidence type="ECO:0000256" key="6">
    <source>
        <dbReference type="ARBA" id="ARBA00022692"/>
    </source>
</evidence>
<reference evidence="16" key="2">
    <citation type="submission" date="2018-06" db="EMBL/GenBank/DDBJ databases">
        <title>Genome sequence of Rhodanobacteraceae bacterium strain Dysh456.</title>
        <authorList>
            <person name="Fukui M."/>
        </authorList>
    </citation>
    <scope>NUCLEOTIDE SEQUENCE [LARGE SCALE GENOMIC DNA]</scope>
    <source>
        <strain evidence="16">Dysh456</strain>
    </source>
</reference>
<feature type="transmembrane region" description="Helical" evidence="13">
    <location>
        <begin position="93"/>
        <end position="118"/>
    </location>
</feature>
<keyword evidence="7 13" id="KW-1005">Bacterial flagellum biogenesis</keyword>
<dbReference type="PANTHER" id="PTHR30531">
    <property type="entry name" value="FLAGELLAR BIOSYNTHETIC PROTEIN FLHB"/>
    <property type="match status" value="1"/>
</dbReference>
<dbReference type="Proteomes" id="UP000270530">
    <property type="component" value="Chromosome"/>
</dbReference>
<evidence type="ECO:0000313" key="16">
    <source>
        <dbReference type="Proteomes" id="UP000270530"/>
    </source>
</evidence>
<keyword evidence="9 13" id="KW-1133">Transmembrane helix</keyword>
<evidence type="ECO:0000256" key="3">
    <source>
        <dbReference type="ARBA" id="ARBA00021622"/>
    </source>
</evidence>
<feature type="compositionally biased region" description="Basic and acidic residues" evidence="14">
    <location>
        <begin position="10"/>
        <end position="28"/>
    </location>
</feature>
<dbReference type="InterPro" id="IPR006135">
    <property type="entry name" value="T3SS_substrate_exporter"/>
</dbReference>
<gene>
    <name evidence="13" type="primary">flhB</name>
    <name evidence="15" type="ORF">ALSL_0723</name>
</gene>
<dbReference type="AlphaFoldDB" id="A0A2Z6E4E5"/>
<dbReference type="PRINTS" id="PR00950">
    <property type="entry name" value="TYPE3IMSPROT"/>
</dbReference>
<dbReference type="NCBIfam" id="TIGR00328">
    <property type="entry name" value="flhB"/>
    <property type="match status" value="1"/>
</dbReference>
<evidence type="ECO:0000256" key="8">
    <source>
        <dbReference type="ARBA" id="ARBA00022927"/>
    </source>
</evidence>
<dbReference type="OrthoDB" id="9807950at2"/>
<dbReference type="GO" id="GO:0044780">
    <property type="term" value="P:bacterial-type flagellum assembly"/>
    <property type="evidence" value="ECO:0007669"/>
    <property type="project" value="InterPro"/>
</dbReference>
<evidence type="ECO:0000256" key="7">
    <source>
        <dbReference type="ARBA" id="ARBA00022795"/>
    </source>
</evidence>
<dbReference type="Pfam" id="PF01312">
    <property type="entry name" value="Bac_export_2"/>
    <property type="match status" value="1"/>
</dbReference>
<comment type="similarity">
    <text evidence="2 13">Belongs to the type III secretion exporter family.</text>
</comment>
<feature type="region of interest" description="Disordered" evidence="14">
    <location>
        <begin position="358"/>
        <end position="381"/>
    </location>
</feature>
<feature type="transmembrane region" description="Helical" evidence="13">
    <location>
        <begin position="34"/>
        <end position="55"/>
    </location>
</feature>
<dbReference type="RefSeq" id="WP_126536501.1">
    <property type="nucleotide sequence ID" value="NZ_AP018560.1"/>
</dbReference>
<evidence type="ECO:0000256" key="5">
    <source>
        <dbReference type="ARBA" id="ARBA00022475"/>
    </source>
</evidence>
<comment type="caution">
    <text evidence="13">Lacks conserved residue(s) required for the propagation of feature annotation.</text>
</comment>
<keyword evidence="4 13" id="KW-0813">Transport</keyword>
<dbReference type="GO" id="GO:0009306">
    <property type="term" value="P:protein secretion"/>
    <property type="evidence" value="ECO:0007669"/>
    <property type="project" value="InterPro"/>
</dbReference>
<evidence type="ECO:0000256" key="1">
    <source>
        <dbReference type="ARBA" id="ARBA00004651"/>
    </source>
</evidence>
<evidence type="ECO:0000256" key="10">
    <source>
        <dbReference type="ARBA" id="ARBA00023136"/>
    </source>
</evidence>
<keyword evidence="8 13" id="KW-0653">Protein transport</keyword>
<comment type="subcellular location">
    <subcellularLocation>
        <location evidence="1">Cell membrane</location>
        <topology evidence="1">Multi-pass membrane protein</topology>
    </subcellularLocation>
</comment>
<keyword evidence="10 13" id="KW-0472">Membrane</keyword>
<dbReference type="SUPFAM" id="SSF160544">
    <property type="entry name" value="EscU C-terminal domain-like"/>
    <property type="match status" value="1"/>
</dbReference>
<keyword evidence="11 13" id="KW-1006">Bacterial flagellum protein export</keyword>
<evidence type="ECO:0000256" key="9">
    <source>
        <dbReference type="ARBA" id="ARBA00022989"/>
    </source>
</evidence>
<evidence type="ECO:0000256" key="2">
    <source>
        <dbReference type="ARBA" id="ARBA00010690"/>
    </source>
</evidence>
<dbReference type="Gene3D" id="3.40.1690.10">
    <property type="entry name" value="secretion proteins EscU"/>
    <property type="match status" value="1"/>
</dbReference>
<evidence type="ECO:0000256" key="4">
    <source>
        <dbReference type="ARBA" id="ARBA00022448"/>
    </source>
</evidence>
<dbReference type="EMBL" id="AP018560">
    <property type="protein sequence ID" value="BBD79389.1"/>
    <property type="molecule type" value="Genomic_DNA"/>
</dbReference>
<keyword evidence="15" id="KW-0969">Cilium</keyword>
<evidence type="ECO:0000256" key="13">
    <source>
        <dbReference type="RuleBase" id="RU364091"/>
    </source>
</evidence>
<dbReference type="InterPro" id="IPR006136">
    <property type="entry name" value="FlhB"/>
</dbReference>
<keyword evidence="6 13" id="KW-0812">Transmembrane</keyword>
<dbReference type="PANTHER" id="PTHR30531:SF12">
    <property type="entry name" value="FLAGELLAR BIOSYNTHETIC PROTEIN FLHB"/>
    <property type="match status" value="1"/>
</dbReference>
<keyword evidence="5 13" id="KW-1003">Cell membrane</keyword>
<dbReference type="InterPro" id="IPR029025">
    <property type="entry name" value="T3SS_substrate_exporter_C"/>
</dbReference>
<proteinExistence type="inferred from homology"/>
<keyword evidence="15" id="KW-0282">Flagellum</keyword>
<sequence length="381" mass="41104">MAEHDDDQERTEQPSEKRLKEAREKGDVPRSRDLSGALVVLAALAALLAGAPSAYVHARRIYTLGLAYDRAALFSDALPARVLAGALREALALFAPIALAALAACFAAPALLGGLLFSGQALTPKFERLDPLAGLRRIFAMRALEELAKSLLKLVLIGAGLALLLKHWEGELLATGTGAVVPGIVRGLGLLGRAALMLAGMLALIGGLDALYQKYDYGKRLRMTRQELKDEAKETEGNPEIKSRVRRVQYEMSRRRMMQALPKADVVVTNPTHFAVALVYDEGRAGAPRVIAKGVDELARQIRQVAAAHRIPEVQAPPLARALYATTALDREIPVTLYVAVAQVLAYVYQLKQAAQRGDVPPVAPNPEIDPDLMGPYRPGP</sequence>
<dbReference type="GO" id="GO:0005886">
    <property type="term" value="C:plasma membrane"/>
    <property type="evidence" value="ECO:0007669"/>
    <property type="project" value="UniProtKB-SubCell"/>
</dbReference>
<evidence type="ECO:0000256" key="11">
    <source>
        <dbReference type="ARBA" id="ARBA00023225"/>
    </source>
</evidence>
<evidence type="ECO:0000256" key="12">
    <source>
        <dbReference type="ARBA" id="ARBA00025078"/>
    </source>
</evidence>
<feature type="region of interest" description="Disordered" evidence="14">
    <location>
        <begin position="1"/>
        <end position="28"/>
    </location>
</feature>
<dbReference type="KEGG" id="rbd:ALSL_0723"/>
<accession>A0A2Z6E4E5</accession>
<reference evidence="16" key="1">
    <citation type="submission" date="2018-04" db="EMBL/GenBank/DDBJ databases">
        <authorList>
            <person name="Watanabe M."/>
            <person name="Kojima H."/>
        </authorList>
    </citation>
    <scope>NUCLEOTIDE SEQUENCE [LARGE SCALE GENOMIC DNA]</scope>
    <source>
        <strain evidence="16">Dysh456</strain>
    </source>
</reference>
<keyword evidence="15" id="KW-0966">Cell projection</keyword>
<keyword evidence="16" id="KW-1185">Reference proteome</keyword>
<evidence type="ECO:0000313" key="15">
    <source>
        <dbReference type="EMBL" id="BBD79389.1"/>
    </source>
</evidence>
<comment type="function">
    <text evidence="12 13">Required for formation of the rod structure in the basal body of the flagellar apparatus. Together with FliI and FliH, may constitute the export apparatus of flagellin.</text>
</comment>